<reference evidence="11" key="1">
    <citation type="journal article" date="2020" name="mSystems">
        <title>Genome- and Community-Level Interaction Insights into Carbon Utilization and Element Cycling Functions of Hydrothermarchaeota in Hydrothermal Sediment.</title>
        <authorList>
            <person name="Zhou Z."/>
            <person name="Liu Y."/>
            <person name="Xu W."/>
            <person name="Pan J."/>
            <person name="Luo Z.H."/>
            <person name="Li M."/>
        </authorList>
    </citation>
    <scope>NUCLEOTIDE SEQUENCE [LARGE SCALE GENOMIC DNA]</scope>
    <source>
        <strain evidence="11">HyVt-369</strain>
    </source>
</reference>
<dbReference type="GO" id="GO:0006520">
    <property type="term" value="P:amino acid metabolic process"/>
    <property type="evidence" value="ECO:0007669"/>
    <property type="project" value="InterPro"/>
</dbReference>
<evidence type="ECO:0000256" key="1">
    <source>
        <dbReference type="ARBA" id="ARBA00004852"/>
    </source>
</evidence>
<dbReference type="Gene3D" id="3.40.50.1370">
    <property type="entry name" value="Aspartate/ornithine carbamoyltransferase"/>
    <property type="match status" value="3"/>
</dbReference>
<feature type="domain" description="Aspartate/ornithine carbamoyltransferase carbamoyl-P binding" evidence="9">
    <location>
        <begin position="7"/>
        <end position="148"/>
    </location>
</feature>
<evidence type="ECO:0000256" key="6">
    <source>
        <dbReference type="ARBA" id="ARBA00048859"/>
    </source>
</evidence>
<evidence type="ECO:0000256" key="5">
    <source>
        <dbReference type="ARBA" id="ARBA00043884"/>
    </source>
</evidence>
<feature type="domain" description="Aspartate/ornithine carbamoyltransferase Asp/Orn-binding" evidence="8">
    <location>
        <begin position="262"/>
        <end position="350"/>
    </location>
</feature>
<feature type="binding site" evidence="7">
    <location>
        <position position="87"/>
    </location>
    <ligand>
        <name>L-aspartate</name>
        <dbReference type="ChEBI" id="CHEBI:29991"/>
    </ligand>
</feature>
<feature type="binding site" evidence="7">
    <location>
        <position position="136"/>
    </location>
    <ligand>
        <name>carbamoyl phosphate</name>
        <dbReference type="ChEBI" id="CHEBI:58228"/>
    </ligand>
</feature>
<dbReference type="SUPFAM" id="SSF57825">
    <property type="entry name" value="Aspartate carbamoyltransferase, Regulatory-chain, C-terminal domain"/>
    <property type="match status" value="1"/>
</dbReference>
<dbReference type="PANTHER" id="PTHR45753">
    <property type="entry name" value="ORNITHINE CARBAMOYLTRANSFERASE, MITOCHONDRIAL"/>
    <property type="match status" value="1"/>
</dbReference>
<dbReference type="InterPro" id="IPR002082">
    <property type="entry name" value="Asp_carbamoyltransf"/>
</dbReference>
<proteinExistence type="inferred from homology"/>
<dbReference type="PANTHER" id="PTHR45753:SF6">
    <property type="entry name" value="ASPARTATE CARBAMOYLTRANSFERASE"/>
    <property type="match status" value="1"/>
</dbReference>
<feature type="binding site" evidence="7">
    <location>
        <position position="108"/>
    </location>
    <ligand>
        <name>carbamoyl phosphate</name>
        <dbReference type="ChEBI" id="CHEBI:58228"/>
    </ligand>
</feature>
<feature type="binding site" evidence="7">
    <location>
        <position position="58"/>
    </location>
    <ligand>
        <name>carbamoyl phosphate</name>
        <dbReference type="ChEBI" id="CHEBI:58228"/>
    </ligand>
</feature>
<evidence type="ECO:0000313" key="11">
    <source>
        <dbReference type="EMBL" id="HEB13586.1"/>
    </source>
</evidence>
<keyword evidence="3 7" id="KW-0808">Transferase</keyword>
<dbReference type="Pfam" id="PF02748">
    <property type="entry name" value="PyrI_C"/>
    <property type="match status" value="1"/>
</dbReference>
<evidence type="ECO:0000256" key="4">
    <source>
        <dbReference type="ARBA" id="ARBA00022975"/>
    </source>
</evidence>
<dbReference type="InterPro" id="IPR006130">
    <property type="entry name" value="Asp/Orn_carbamoylTrfase"/>
</dbReference>
<dbReference type="GO" id="GO:0004070">
    <property type="term" value="F:aspartate carbamoyltransferase activity"/>
    <property type="evidence" value="ECO:0007669"/>
    <property type="project" value="UniProtKB-UniRule"/>
</dbReference>
<comment type="function">
    <text evidence="5 7">Catalyzes the condensation of carbamoyl phosphate and aspartate to form carbamoyl aspartate and inorganic phosphate, the committed step in the de novo pyrimidine nucleotide biosynthesis pathway.</text>
</comment>
<evidence type="ECO:0000259" key="9">
    <source>
        <dbReference type="Pfam" id="PF02729"/>
    </source>
</evidence>
<dbReference type="HAMAP" id="MF_00001">
    <property type="entry name" value="Asp_carb_tr"/>
    <property type="match status" value="1"/>
</dbReference>
<dbReference type="Pfam" id="PF00185">
    <property type="entry name" value="OTCace"/>
    <property type="match status" value="1"/>
</dbReference>
<feature type="binding site" evidence="7">
    <location>
        <position position="59"/>
    </location>
    <ligand>
        <name>carbamoyl phosphate</name>
        <dbReference type="ChEBI" id="CHEBI:58228"/>
    </ligand>
</feature>
<feature type="binding site" evidence="7">
    <location>
        <position position="169"/>
    </location>
    <ligand>
        <name>L-aspartate</name>
        <dbReference type="ChEBI" id="CHEBI:29991"/>
    </ligand>
</feature>
<comment type="catalytic activity">
    <reaction evidence="6 7">
        <text>carbamoyl phosphate + L-aspartate = N-carbamoyl-L-aspartate + phosphate + H(+)</text>
        <dbReference type="Rhea" id="RHEA:20013"/>
        <dbReference type="ChEBI" id="CHEBI:15378"/>
        <dbReference type="ChEBI" id="CHEBI:29991"/>
        <dbReference type="ChEBI" id="CHEBI:32814"/>
        <dbReference type="ChEBI" id="CHEBI:43474"/>
        <dbReference type="ChEBI" id="CHEBI:58228"/>
        <dbReference type="EC" id="2.1.3.2"/>
    </reaction>
</comment>
<protein>
    <recommendedName>
        <fullName evidence="7">Aspartate carbamoyltransferase</fullName>
        <ecNumber evidence="7">2.1.3.2</ecNumber>
    </recommendedName>
    <alternativeName>
        <fullName evidence="7">Aspartate transcarbamylase</fullName>
        <shortName evidence="7">ATCase</shortName>
    </alternativeName>
</protein>
<dbReference type="EMBL" id="DRHL01000071">
    <property type="protein sequence ID" value="HEB13586.1"/>
    <property type="molecule type" value="Genomic_DNA"/>
</dbReference>
<dbReference type="NCBIfam" id="NF002032">
    <property type="entry name" value="PRK00856.1"/>
    <property type="match status" value="1"/>
</dbReference>
<dbReference type="SUPFAM" id="SSF53671">
    <property type="entry name" value="Aspartate/ornithine carbamoyltransferase"/>
    <property type="match status" value="2"/>
</dbReference>
<sequence>MQSLTGRSLITIDDLSNGEIEAIFSIADEMADYIDKKNGKDLCSQFLMASLFYEPSTRTRLSFESAMKRLGGDVLSVTDVQATSLSKGESLSDSIRVIGGYVDLIVLRHSWEGAAKIADDFAGIPVINGGDGEHEHPTQTLCDLYTIKKRKGTIEGLNIAVCGDLKHARAIHSLLYALARFGANIISVPGNNLEIPEYVEKRLTSEYGLEVKKTKQSDIKNLLGDMPIDAIYMTPSQSHQLAFAFASSLDMELRVRMKVFDKLIPHVDALYLTRIQRERFATPKEFSQAKKTYPVVDKAVLRLPKFQKAIVMHPLPRLDELPYEIDKDKRSLYFQQARYGVPVRMALIAALLGVKEVKTSQIPPRYKYKEYRNLNAFKCSNKKCASVIEAVFAKPSFSIISYTPLVLRCNFCDYELRPEYIGNKNTKKAHRSEKIERLHMNPDNLVFFHSKEEAVKQEYKIVNN</sequence>
<dbReference type="PRINTS" id="PR00101">
    <property type="entry name" value="ATCASE"/>
</dbReference>
<evidence type="ECO:0000259" key="8">
    <source>
        <dbReference type="Pfam" id="PF00185"/>
    </source>
</evidence>
<dbReference type="GO" id="GO:0006207">
    <property type="term" value="P:'de novo' pyrimidine nucleobase biosynthetic process"/>
    <property type="evidence" value="ECO:0007669"/>
    <property type="project" value="InterPro"/>
</dbReference>
<comment type="subunit">
    <text evidence="7">Heterododecamer (2C3:3R2) of six catalytic PyrB chains organized as two trimers (C3), and six regulatory PyrI chains organized as three dimers (R2).</text>
</comment>
<name>A0A7C1NLU1_UNCC3</name>
<feature type="binding site" evidence="7">
    <location>
        <position position="139"/>
    </location>
    <ligand>
        <name>carbamoyl phosphate</name>
        <dbReference type="ChEBI" id="CHEBI:58228"/>
    </ligand>
</feature>
<dbReference type="Proteomes" id="UP000885695">
    <property type="component" value="Unassembled WGS sequence"/>
</dbReference>
<feature type="binding site" evidence="7">
    <location>
        <position position="274"/>
    </location>
    <ligand>
        <name>L-aspartate</name>
        <dbReference type="ChEBI" id="CHEBI:29991"/>
    </ligand>
</feature>
<dbReference type="InterPro" id="IPR036901">
    <property type="entry name" value="Asp/Orn_carbamoylTrfase_sf"/>
</dbReference>
<comment type="similarity">
    <text evidence="2 7">Belongs to the aspartate/ornithine carbamoyltransferase superfamily. ATCase family.</text>
</comment>
<dbReference type="Pfam" id="PF02729">
    <property type="entry name" value="OTCace_N"/>
    <property type="match status" value="1"/>
</dbReference>
<evidence type="ECO:0000256" key="2">
    <source>
        <dbReference type="ARBA" id="ARBA00008896"/>
    </source>
</evidence>
<dbReference type="PROSITE" id="PS00097">
    <property type="entry name" value="CARBAMOYLTRANSFERASE"/>
    <property type="match status" value="1"/>
</dbReference>
<dbReference type="Gene3D" id="2.30.30.20">
    <property type="entry name" value="Aspartate carbamoyltransferase regulatory subunit, C-terminal domain"/>
    <property type="match status" value="1"/>
</dbReference>
<dbReference type="InterPro" id="IPR006132">
    <property type="entry name" value="Asp/Orn_carbamoyltranf_P-bd"/>
</dbReference>
<feature type="binding site" evidence="7">
    <location>
        <position position="315"/>
    </location>
    <ligand>
        <name>carbamoyl phosphate</name>
        <dbReference type="ChEBI" id="CHEBI:58228"/>
    </ligand>
</feature>
<gene>
    <name evidence="7" type="primary">pyrB</name>
    <name evidence="11" type="ORF">ENI13_01250</name>
</gene>
<evidence type="ECO:0000256" key="3">
    <source>
        <dbReference type="ARBA" id="ARBA00022679"/>
    </source>
</evidence>
<dbReference type="UniPathway" id="UPA00070">
    <property type="reaction ID" value="UER00116"/>
</dbReference>
<keyword evidence="4 7" id="KW-0665">Pyrimidine biosynthesis</keyword>
<dbReference type="InterPro" id="IPR020542">
    <property type="entry name" value="Asp_carbamoyltrfase_reg_C"/>
</dbReference>
<feature type="domain" description="Aspartate carbamoyltransferase regulatory subunit C-terminal" evidence="10">
    <location>
        <begin position="376"/>
        <end position="418"/>
    </location>
</feature>
<accession>A0A7C1NLU1</accession>
<comment type="caution">
    <text evidence="11">The sequence shown here is derived from an EMBL/GenBank/DDBJ whole genome shotgun (WGS) entry which is preliminary data.</text>
</comment>
<feature type="binding site" evidence="7">
    <location>
        <position position="316"/>
    </location>
    <ligand>
        <name>carbamoyl phosphate</name>
        <dbReference type="ChEBI" id="CHEBI:58228"/>
    </ligand>
</feature>
<dbReference type="PRINTS" id="PR00100">
    <property type="entry name" value="AOTCASE"/>
</dbReference>
<dbReference type="InterPro" id="IPR036792">
    <property type="entry name" value="Asp_carbatrfase_reg_C_sf"/>
</dbReference>
<comment type="pathway">
    <text evidence="1 7">Pyrimidine metabolism; UMP biosynthesis via de novo pathway; (S)-dihydroorotate from bicarbonate: step 2/3.</text>
</comment>
<dbReference type="InterPro" id="IPR006131">
    <property type="entry name" value="Asp_carbamoyltransf_Asp/Orn-bd"/>
</dbReference>
<dbReference type="EC" id="2.1.3.2" evidence="7"/>
<organism evidence="11">
    <name type="scientific">candidate division CPR3 bacterium</name>
    <dbReference type="NCBI Taxonomy" id="2268181"/>
    <lineage>
        <taxon>Bacteria</taxon>
        <taxon>Bacteria division CPR3</taxon>
    </lineage>
</organism>
<evidence type="ECO:0000256" key="7">
    <source>
        <dbReference type="HAMAP-Rule" id="MF_00001"/>
    </source>
</evidence>
<dbReference type="GO" id="GO:0016597">
    <property type="term" value="F:amino acid binding"/>
    <property type="evidence" value="ECO:0007669"/>
    <property type="project" value="InterPro"/>
</dbReference>
<dbReference type="AlphaFoldDB" id="A0A7C1NLU1"/>
<dbReference type="GO" id="GO:0044205">
    <property type="term" value="P:'de novo' UMP biosynthetic process"/>
    <property type="evidence" value="ECO:0007669"/>
    <property type="project" value="UniProtKB-UniRule"/>
</dbReference>
<evidence type="ECO:0000259" key="10">
    <source>
        <dbReference type="Pfam" id="PF02748"/>
    </source>
</evidence>